<evidence type="ECO:0000259" key="18">
    <source>
        <dbReference type="Pfam" id="PF07715"/>
    </source>
</evidence>
<keyword evidence="6 14" id="KW-0812">Transmembrane</keyword>
<name>A0A2N1J3T1_9BACT</name>
<keyword evidence="9" id="KW-0406">Ion transport</keyword>
<comment type="subcellular location">
    <subcellularLocation>
        <location evidence="1 14">Cell outer membrane</location>
        <topology evidence="1 14">Multi-pass membrane protein</topology>
    </subcellularLocation>
</comment>
<dbReference type="Pfam" id="PF07715">
    <property type="entry name" value="Plug"/>
    <property type="match status" value="1"/>
</dbReference>
<evidence type="ECO:0000256" key="9">
    <source>
        <dbReference type="ARBA" id="ARBA00023065"/>
    </source>
</evidence>
<dbReference type="Pfam" id="PF00593">
    <property type="entry name" value="TonB_dep_Rec_b-barrel"/>
    <property type="match status" value="1"/>
</dbReference>
<protein>
    <submittedName>
        <fullName evidence="19">TonB-dependent siderophore receptor</fullName>
    </submittedName>
</protein>
<keyword evidence="20" id="KW-1185">Reference proteome</keyword>
<keyword evidence="8" id="KW-0408">Iron</keyword>
<comment type="caution">
    <text evidence="19">The sequence shown here is derived from an EMBL/GenBank/DDBJ whole genome shotgun (WGS) entry which is preliminary data.</text>
</comment>
<keyword evidence="4 14" id="KW-1134">Transmembrane beta strand</keyword>
<evidence type="ECO:0000313" key="19">
    <source>
        <dbReference type="EMBL" id="PKI81209.1"/>
    </source>
</evidence>
<keyword evidence="12 19" id="KW-0675">Receptor</keyword>
<dbReference type="InterPro" id="IPR037066">
    <property type="entry name" value="Plug_dom_sf"/>
</dbReference>
<evidence type="ECO:0000256" key="6">
    <source>
        <dbReference type="ARBA" id="ARBA00022692"/>
    </source>
</evidence>
<evidence type="ECO:0000256" key="1">
    <source>
        <dbReference type="ARBA" id="ARBA00004571"/>
    </source>
</evidence>
<feature type="signal peptide" evidence="16">
    <location>
        <begin position="1"/>
        <end position="26"/>
    </location>
</feature>
<accession>A0A2N1J3T1</accession>
<evidence type="ECO:0000256" key="12">
    <source>
        <dbReference type="ARBA" id="ARBA00023170"/>
    </source>
</evidence>
<evidence type="ECO:0000259" key="17">
    <source>
        <dbReference type="Pfam" id="PF00593"/>
    </source>
</evidence>
<evidence type="ECO:0000256" key="16">
    <source>
        <dbReference type="SAM" id="SignalP"/>
    </source>
</evidence>
<dbReference type="OrthoDB" id="9760333at2"/>
<dbReference type="GO" id="GO:0009279">
    <property type="term" value="C:cell outer membrane"/>
    <property type="evidence" value="ECO:0007669"/>
    <property type="project" value="UniProtKB-SubCell"/>
</dbReference>
<evidence type="ECO:0000256" key="4">
    <source>
        <dbReference type="ARBA" id="ARBA00022452"/>
    </source>
</evidence>
<evidence type="ECO:0000256" key="11">
    <source>
        <dbReference type="ARBA" id="ARBA00023136"/>
    </source>
</evidence>
<sequence length="691" mass="77579">MNKKFLKRNLCISLSSFLLTGELLFAQESTKLDEVNIIENAISSYQSEEKIKLNRTGIDIEDTAKSIQVFNEAFIQDANLQNIDDIIELSSNTVYTGNTDGKSTNISMRGFSSVPILIDGLKVTNKIPNPEVFALDSVEVQKGPDSLQYGQSSPGGIVNLVKKKPLKESMANLEFEINDNPSYKPKIDLTGSLNENNSLYYRLISTYKYDKGYTNSNTNTNKIFIAPSLAYDINDNNTFTFISEYNKETSPTNFGTNVNSKGKLVAPIKNVTSHPNEEFERTQNILGFDFDSRYNTWSSNFKYRYIKHIRDYGDVYLPLMYNEATNEVTRFPANQRGEFKEHALQYTFNKEFQIFNIKNNISIGADYNKSTSQGSSNIAMHPYNINLSNPVYEQHINPVNSYNITRDMSQAKTSVKSWGIFLQDSINLTDKLIFNAGLRYSESKPQKGQKSDAITPSFGLVYHITNKTSLYTSYSESFTPNSAIDKSGNVLEPETGKGYELGIKQKLFNDKLNLTAAVFKIEKENIALADPNAPSLSEWSVPSGKQESHGFEIDLVGDITQNWSMIASYGYTKTKDKNNDNNNLRNIPKHTANIFTKYKLSAFDLANFYVGAGARYIGSKYADDANSIKLDSTIVYNATLGYKKGNWKANLSVQNLTDEEYVDGSASGNTSDTRVYIGEPRAVLATISYKF</sequence>
<dbReference type="PROSITE" id="PS52016">
    <property type="entry name" value="TONB_DEPENDENT_REC_3"/>
    <property type="match status" value="1"/>
</dbReference>
<dbReference type="PANTHER" id="PTHR32552:SF68">
    <property type="entry name" value="FERRICHROME OUTER MEMBRANE TRANSPORTER_PHAGE RECEPTOR"/>
    <property type="match status" value="1"/>
</dbReference>
<dbReference type="NCBIfam" id="TIGR01783">
    <property type="entry name" value="TonB-siderophor"/>
    <property type="match status" value="1"/>
</dbReference>
<evidence type="ECO:0000256" key="5">
    <source>
        <dbReference type="ARBA" id="ARBA00022496"/>
    </source>
</evidence>
<evidence type="ECO:0000256" key="15">
    <source>
        <dbReference type="RuleBase" id="RU003357"/>
    </source>
</evidence>
<keyword evidence="13 14" id="KW-0998">Cell outer membrane</keyword>
<evidence type="ECO:0000313" key="20">
    <source>
        <dbReference type="Proteomes" id="UP000233248"/>
    </source>
</evidence>
<organism evidence="19 20">
    <name type="scientific">Malaciobacter halophilus</name>
    <dbReference type="NCBI Taxonomy" id="197482"/>
    <lineage>
        <taxon>Bacteria</taxon>
        <taxon>Pseudomonadati</taxon>
        <taxon>Campylobacterota</taxon>
        <taxon>Epsilonproteobacteria</taxon>
        <taxon>Campylobacterales</taxon>
        <taxon>Arcobacteraceae</taxon>
        <taxon>Malaciobacter</taxon>
    </lineage>
</organism>
<evidence type="ECO:0000256" key="14">
    <source>
        <dbReference type="PROSITE-ProRule" id="PRU01360"/>
    </source>
</evidence>
<dbReference type="Gene3D" id="2.170.130.10">
    <property type="entry name" value="TonB-dependent receptor, plug domain"/>
    <property type="match status" value="1"/>
</dbReference>
<keyword evidence="5" id="KW-0410">Iron transport</keyword>
<keyword evidence="7 16" id="KW-0732">Signal</keyword>
<dbReference type="PANTHER" id="PTHR32552">
    <property type="entry name" value="FERRICHROME IRON RECEPTOR-RELATED"/>
    <property type="match status" value="1"/>
</dbReference>
<dbReference type="RefSeq" id="WP_101184423.1">
    <property type="nucleotide sequence ID" value="NZ_CP031218.1"/>
</dbReference>
<feature type="domain" description="TonB-dependent receptor-like beta-barrel" evidence="17">
    <location>
        <begin position="231"/>
        <end position="656"/>
    </location>
</feature>
<dbReference type="GO" id="GO:0015344">
    <property type="term" value="F:siderophore uptake transmembrane transporter activity"/>
    <property type="evidence" value="ECO:0007669"/>
    <property type="project" value="TreeGrafter"/>
</dbReference>
<dbReference type="InterPro" id="IPR012910">
    <property type="entry name" value="Plug_dom"/>
</dbReference>
<dbReference type="GO" id="GO:0015891">
    <property type="term" value="P:siderophore transport"/>
    <property type="evidence" value="ECO:0007669"/>
    <property type="project" value="InterPro"/>
</dbReference>
<dbReference type="SUPFAM" id="SSF56935">
    <property type="entry name" value="Porins"/>
    <property type="match status" value="1"/>
</dbReference>
<dbReference type="InterPro" id="IPR036942">
    <property type="entry name" value="Beta-barrel_TonB_sf"/>
</dbReference>
<dbReference type="InterPro" id="IPR000531">
    <property type="entry name" value="Beta-barrel_TonB"/>
</dbReference>
<dbReference type="AlphaFoldDB" id="A0A2N1J3T1"/>
<gene>
    <name evidence="19" type="ORF">CP960_05535</name>
</gene>
<keyword evidence="11 14" id="KW-0472">Membrane</keyword>
<dbReference type="GO" id="GO:0038023">
    <property type="term" value="F:signaling receptor activity"/>
    <property type="evidence" value="ECO:0007669"/>
    <property type="project" value="InterPro"/>
</dbReference>
<evidence type="ECO:0000256" key="3">
    <source>
        <dbReference type="ARBA" id="ARBA00022448"/>
    </source>
</evidence>
<feature type="chain" id="PRO_5014936227" evidence="16">
    <location>
        <begin position="27"/>
        <end position="691"/>
    </location>
</feature>
<reference evidence="19 20" key="1">
    <citation type="submission" date="2017-09" db="EMBL/GenBank/DDBJ databases">
        <title>Genomics of the genus Arcobacter.</title>
        <authorList>
            <person name="Perez-Cataluna A."/>
            <person name="Figueras M.J."/>
            <person name="Salas-Masso N."/>
        </authorList>
    </citation>
    <scope>NUCLEOTIDE SEQUENCE [LARGE SCALE GENOMIC DNA]</scope>
    <source>
        <strain evidence="19 20">DSM 18005</strain>
    </source>
</reference>
<dbReference type="InterPro" id="IPR039426">
    <property type="entry name" value="TonB-dep_rcpt-like"/>
</dbReference>
<evidence type="ECO:0000256" key="10">
    <source>
        <dbReference type="ARBA" id="ARBA00023077"/>
    </source>
</evidence>
<feature type="domain" description="TonB-dependent receptor plug" evidence="18">
    <location>
        <begin position="60"/>
        <end position="157"/>
    </location>
</feature>
<evidence type="ECO:0000256" key="13">
    <source>
        <dbReference type="ARBA" id="ARBA00023237"/>
    </source>
</evidence>
<proteinExistence type="inferred from homology"/>
<evidence type="ECO:0000256" key="8">
    <source>
        <dbReference type="ARBA" id="ARBA00023004"/>
    </source>
</evidence>
<dbReference type="Gene3D" id="2.40.170.20">
    <property type="entry name" value="TonB-dependent receptor, beta-barrel domain"/>
    <property type="match status" value="1"/>
</dbReference>
<dbReference type="Proteomes" id="UP000233248">
    <property type="component" value="Unassembled WGS sequence"/>
</dbReference>
<evidence type="ECO:0000256" key="2">
    <source>
        <dbReference type="ARBA" id="ARBA00009810"/>
    </source>
</evidence>
<dbReference type="CDD" id="cd01347">
    <property type="entry name" value="ligand_gated_channel"/>
    <property type="match status" value="1"/>
</dbReference>
<dbReference type="InterPro" id="IPR010105">
    <property type="entry name" value="TonB_sidphr_rcpt"/>
</dbReference>
<comment type="similarity">
    <text evidence="2 14 15">Belongs to the TonB-dependent receptor family.</text>
</comment>
<evidence type="ECO:0000256" key="7">
    <source>
        <dbReference type="ARBA" id="ARBA00022729"/>
    </source>
</evidence>
<keyword evidence="3 14" id="KW-0813">Transport</keyword>
<dbReference type="EMBL" id="NXIF01000021">
    <property type="protein sequence ID" value="PKI81209.1"/>
    <property type="molecule type" value="Genomic_DNA"/>
</dbReference>
<keyword evidence="10 15" id="KW-0798">TonB box</keyword>
<dbReference type="KEGG" id="ahs:AHALO_0397"/>